<evidence type="ECO:0000256" key="3">
    <source>
        <dbReference type="ARBA" id="ARBA00022989"/>
    </source>
</evidence>
<dbReference type="Pfam" id="PF19737">
    <property type="entry name" value="FKTN_N"/>
    <property type="match status" value="1"/>
</dbReference>
<evidence type="ECO:0000256" key="2">
    <source>
        <dbReference type="ARBA" id="ARBA00022692"/>
    </source>
</evidence>
<dbReference type="OrthoDB" id="444255at2759"/>
<feature type="domain" description="Ribitol-5-phosphate transferase FKTN N-terminal" evidence="5">
    <location>
        <begin position="45"/>
        <end position="245"/>
    </location>
</feature>
<comment type="caution">
    <text evidence="6">The sequence shown here is derived from an EMBL/GenBank/DDBJ whole genome shotgun (WGS) entry which is preliminary data.</text>
</comment>
<dbReference type="AlphaFoldDB" id="A0A8K0JTN3"/>
<dbReference type="Proteomes" id="UP000792457">
    <property type="component" value="Unassembled WGS sequence"/>
</dbReference>
<keyword evidence="3" id="KW-1133">Transmembrane helix</keyword>
<gene>
    <name evidence="6" type="ORF">J437_LFUL000513</name>
</gene>
<sequence>MRRKSAYNVFIVLGTILLTLQLLLLLSLLTRESDDSKSGDYDLEVILNVTNQLNLPVITIDSVILQRINNQIFPDELEKCITCPATKPINLAIEFKKLNLIKENSFISKISDCGFLTTVLYNKLPRERIPNEEVLPICYLLKRKVTFVIIILHEREGNFWWHGDVYSDPEAEVKLQTIGSTVKDIKILEQEGALDKFKVHPQLLPGFSSAFTVPSDISEFLDTLKDSHFKECSWSRALQFETKYGSTRKTPEGRWFAHRAWKILSRAKTLLDGLGVPFWISSGTCLGYFRQCDIIPHAQDVDIGIFASDFKKQILPAFVSRGMALKHYFGHVNDSLELSFVDISSGVKLDIFFFYEGVTDEEVPWESRRIYNRKIYWNGGTQAKTGKKFKYIFPRFTLCWTEFLTLKVRIPCNTLEYILANYGPDWFTPVTTWDWKSSPPNVRPNGEWPMSEWPHVIQVYYPEIHVVKSVHRI</sequence>
<evidence type="ECO:0000313" key="7">
    <source>
        <dbReference type="Proteomes" id="UP000792457"/>
    </source>
</evidence>
<comment type="subcellular location">
    <subcellularLocation>
        <location evidence="1">Membrane</location>
        <topology evidence="1">Single-pass membrane protein</topology>
    </subcellularLocation>
</comment>
<proteinExistence type="predicted"/>
<protein>
    <recommendedName>
        <fullName evidence="5">Ribitol-5-phosphate transferase FKTN N-terminal domain-containing protein</fullName>
    </recommendedName>
</protein>
<keyword evidence="4" id="KW-0472">Membrane</keyword>
<reference evidence="6" key="1">
    <citation type="submission" date="2013-04" db="EMBL/GenBank/DDBJ databases">
        <authorList>
            <person name="Qu J."/>
            <person name="Murali S.C."/>
            <person name="Bandaranaike D."/>
            <person name="Bellair M."/>
            <person name="Blankenburg K."/>
            <person name="Chao H."/>
            <person name="Dinh H."/>
            <person name="Doddapaneni H."/>
            <person name="Downs B."/>
            <person name="Dugan-Rocha S."/>
            <person name="Elkadiri S."/>
            <person name="Gnanaolivu R.D."/>
            <person name="Hernandez B."/>
            <person name="Javaid M."/>
            <person name="Jayaseelan J.C."/>
            <person name="Lee S."/>
            <person name="Li M."/>
            <person name="Ming W."/>
            <person name="Munidasa M."/>
            <person name="Muniz J."/>
            <person name="Nguyen L."/>
            <person name="Ongeri F."/>
            <person name="Osuji N."/>
            <person name="Pu L.-L."/>
            <person name="Puazo M."/>
            <person name="Qu C."/>
            <person name="Quiroz J."/>
            <person name="Raj R."/>
            <person name="Weissenberger G."/>
            <person name="Xin Y."/>
            <person name="Zou X."/>
            <person name="Han Y."/>
            <person name="Richards S."/>
            <person name="Worley K."/>
            <person name="Muzny D."/>
            <person name="Gibbs R."/>
        </authorList>
    </citation>
    <scope>NUCLEOTIDE SEQUENCE</scope>
    <source>
        <strain evidence="6">Sampled in the wild</strain>
    </source>
</reference>
<evidence type="ECO:0000256" key="1">
    <source>
        <dbReference type="ARBA" id="ARBA00004167"/>
    </source>
</evidence>
<name>A0A8K0JTN3_LADFU</name>
<evidence type="ECO:0000313" key="6">
    <source>
        <dbReference type="EMBL" id="KAG8222069.1"/>
    </source>
</evidence>
<evidence type="ECO:0000259" key="5">
    <source>
        <dbReference type="Pfam" id="PF19737"/>
    </source>
</evidence>
<accession>A0A8K0JTN3</accession>
<reference evidence="6" key="2">
    <citation type="submission" date="2017-10" db="EMBL/GenBank/DDBJ databases">
        <title>Ladona fulva Genome sequencing and assembly.</title>
        <authorList>
            <person name="Murali S."/>
            <person name="Richards S."/>
            <person name="Bandaranaike D."/>
            <person name="Bellair M."/>
            <person name="Blankenburg K."/>
            <person name="Chao H."/>
            <person name="Dinh H."/>
            <person name="Doddapaneni H."/>
            <person name="Dugan-Rocha S."/>
            <person name="Elkadiri S."/>
            <person name="Gnanaolivu R."/>
            <person name="Hernandez B."/>
            <person name="Skinner E."/>
            <person name="Javaid M."/>
            <person name="Lee S."/>
            <person name="Li M."/>
            <person name="Ming W."/>
            <person name="Munidasa M."/>
            <person name="Muniz J."/>
            <person name="Nguyen L."/>
            <person name="Hughes D."/>
            <person name="Osuji N."/>
            <person name="Pu L.-L."/>
            <person name="Puazo M."/>
            <person name="Qu C."/>
            <person name="Quiroz J."/>
            <person name="Raj R."/>
            <person name="Weissenberger G."/>
            <person name="Xin Y."/>
            <person name="Zou X."/>
            <person name="Han Y."/>
            <person name="Worley K."/>
            <person name="Muzny D."/>
            <person name="Gibbs R."/>
        </authorList>
    </citation>
    <scope>NUCLEOTIDE SEQUENCE</scope>
    <source>
        <strain evidence="6">Sampled in the wild</strain>
    </source>
</reference>
<dbReference type="PANTHER" id="PTHR15407">
    <property type="entry name" value="FUKUTIN-RELATED"/>
    <property type="match status" value="1"/>
</dbReference>
<dbReference type="PANTHER" id="PTHR15407:SF28">
    <property type="entry name" value="RIBITOL-5-PHOSPHATE TRANSFERASE FKTN"/>
    <property type="match status" value="1"/>
</dbReference>
<organism evidence="6 7">
    <name type="scientific">Ladona fulva</name>
    <name type="common">Scarce chaser dragonfly</name>
    <name type="synonym">Libellula fulva</name>
    <dbReference type="NCBI Taxonomy" id="123851"/>
    <lineage>
        <taxon>Eukaryota</taxon>
        <taxon>Metazoa</taxon>
        <taxon>Ecdysozoa</taxon>
        <taxon>Arthropoda</taxon>
        <taxon>Hexapoda</taxon>
        <taxon>Insecta</taxon>
        <taxon>Pterygota</taxon>
        <taxon>Palaeoptera</taxon>
        <taxon>Odonata</taxon>
        <taxon>Epiprocta</taxon>
        <taxon>Anisoptera</taxon>
        <taxon>Libelluloidea</taxon>
        <taxon>Libellulidae</taxon>
        <taxon>Ladona</taxon>
    </lineage>
</organism>
<dbReference type="InterPro" id="IPR009644">
    <property type="entry name" value="FKTN/MNN4/W02B3.4-1"/>
</dbReference>
<keyword evidence="2" id="KW-0812">Transmembrane</keyword>
<dbReference type="GO" id="GO:0016020">
    <property type="term" value="C:membrane"/>
    <property type="evidence" value="ECO:0007669"/>
    <property type="project" value="UniProtKB-SubCell"/>
</dbReference>
<dbReference type="EMBL" id="KZ308122">
    <property type="protein sequence ID" value="KAG8222069.1"/>
    <property type="molecule type" value="Genomic_DNA"/>
</dbReference>
<keyword evidence="7" id="KW-1185">Reference proteome</keyword>
<evidence type="ECO:0000256" key="4">
    <source>
        <dbReference type="ARBA" id="ARBA00023136"/>
    </source>
</evidence>
<dbReference type="InterPro" id="IPR045587">
    <property type="entry name" value="FKTN_N"/>
</dbReference>